<accession>A0A6C1C975</accession>
<dbReference type="GeneID" id="75180675"/>
<sequence length="225" mass="22144">MRATFALTRYQLAMLLRSQRWLAPLLLYAGLLAVGLGAGRPLLDSLGLAAAVLLPATAWLVRICVTAEPDAARHCAAAVTGAARAHLAAVAAGVVTALGFGLPAVALVAFVGDPHSTDGRRAVPVAPAVAAGLCGVLACVLVGAAVGMLCNRPLIRSRGIAVAATSLLTLPALALGASPANAAVGELSRASAEGAVPLPWVPVLGAVAVAALAAAVACAVAGRRP</sequence>
<dbReference type="AlphaFoldDB" id="A0A6C1C975"/>
<proteinExistence type="predicted"/>
<name>A0A6C1C975_9ACTN</name>
<organism evidence="1 2">
    <name type="scientific">Streptomyces albus</name>
    <dbReference type="NCBI Taxonomy" id="1888"/>
    <lineage>
        <taxon>Bacteria</taxon>
        <taxon>Bacillati</taxon>
        <taxon>Actinomycetota</taxon>
        <taxon>Actinomycetes</taxon>
        <taxon>Kitasatosporales</taxon>
        <taxon>Streptomycetaceae</taxon>
        <taxon>Streptomyces</taxon>
    </lineage>
</organism>
<dbReference type="EMBL" id="RCIY01000069">
    <property type="protein sequence ID" value="TGG80522.1"/>
    <property type="molecule type" value="Genomic_DNA"/>
</dbReference>
<dbReference type="RefSeq" id="WP_016470504.1">
    <property type="nucleotide sequence ID" value="NZ_BBQG01000008.1"/>
</dbReference>
<gene>
    <name evidence="1" type="ORF">D8771_22330</name>
</gene>
<protein>
    <submittedName>
        <fullName evidence="1">ABC transporter</fullName>
    </submittedName>
</protein>
<reference evidence="1 2" key="1">
    <citation type="submission" date="2018-10" db="EMBL/GenBank/DDBJ databases">
        <title>Isolation of pseudouridimycin from Streptomyces albus DSM 40763.</title>
        <authorList>
            <person name="Rosenqvist P."/>
            <person name="Metsae-Ketelae M."/>
            <person name="Virta P."/>
        </authorList>
    </citation>
    <scope>NUCLEOTIDE SEQUENCE [LARGE SCALE GENOMIC DNA]</scope>
    <source>
        <strain evidence="1 2">DSM 40763</strain>
    </source>
</reference>
<dbReference type="Proteomes" id="UP000298111">
    <property type="component" value="Unassembled WGS sequence"/>
</dbReference>
<comment type="caution">
    <text evidence="1">The sequence shown here is derived from an EMBL/GenBank/DDBJ whole genome shotgun (WGS) entry which is preliminary data.</text>
</comment>
<evidence type="ECO:0000313" key="1">
    <source>
        <dbReference type="EMBL" id="TGG80522.1"/>
    </source>
</evidence>
<evidence type="ECO:0000313" key="2">
    <source>
        <dbReference type="Proteomes" id="UP000298111"/>
    </source>
</evidence>